<feature type="compositionally biased region" description="Polar residues" evidence="1">
    <location>
        <begin position="25"/>
        <end position="35"/>
    </location>
</feature>
<feature type="compositionally biased region" description="Basic and acidic residues" evidence="1">
    <location>
        <begin position="137"/>
        <end position="151"/>
    </location>
</feature>
<dbReference type="EMBL" id="JABCKV010000065">
    <property type="protein sequence ID" value="KAG5644593.1"/>
    <property type="molecule type" value="Genomic_DNA"/>
</dbReference>
<reference evidence="2" key="2">
    <citation type="submission" date="2021-10" db="EMBL/GenBank/DDBJ databases">
        <title>Phylogenomics reveals ancestral predisposition of the termite-cultivated fungus Termitomyces towards a domesticated lifestyle.</title>
        <authorList>
            <person name="Auxier B."/>
            <person name="Grum-Grzhimaylo A."/>
            <person name="Cardenas M.E."/>
            <person name="Lodge J.D."/>
            <person name="Laessoe T."/>
            <person name="Pedersen O."/>
            <person name="Smith M.E."/>
            <person name="Kuyper T.W."/>
            <person name="Franco-Molano E.A."/>
            <person name="Baroni T.J."/>
            <person name="Aanen D.K."/>
        </authorList>
    </citation>
    <scope>NUCLEOTIDE SEQUENCE</scope>
    <source>
        <strain evidence="2">AP01</strain>
        <tissue evidence="2">Mycelium</tissue>
    </source>
</reference>
<keyword evidence="3" id="KW-1185">Reference proteome</keyword>
<comment type="caution">
    <text evidence="2">The sequence shown here is derived from an EMBL/GenBank/DDBJ whole genome shotgun (WGS) entry which is preliminary data.</text>
</comment>
<reference evidence="2" key="1">
    <citation type="submission" date="2020-07" db="EMBL/GenBank/DDBJ databases">
        <authorList>
            <person name="Nieuwenhuis M."/>
            <person name="Van De Peppel L.J.J."/>
        </authorList>
    </citation>
    <scope>NUCLEOTIDE SEQUENCE</scope>
    <source>
        <strain evidence="2">AP01</strain>
        <tissue evidence="2">Mycelium</tissue>
    </source>
</reference>
<name>A0A9P7KBI7_9AGAR</name>
<accession>A0A9P7KBI7</accession>
<dbReference type="Proteomes" id="UP000775547">
    <property type="component" value="Unassembled WGS sequence"/>
</dbReference>
<feature type="region of interest" description="Disordered" evidence="1">
    <location>
        <begin position="69"/>
        <end position="228"/>
    </location>
</feature>
<feature type="region of interest" description="Disordered" evidence="1">
    <location>
        <begin position="21"/>
        <end position="48"/>
    </location>
</feature>
<evidence type="ECO:0000313" key="2">
    <source>
        <dbReference type="EMBL" id="KAG5644593.1"/>
    </source>
</evidence>
<evidence type="ECO:0000313" key="3">
    <source>
        <dbReference type="Proteomes" id="UP000775547"/>
    </source>
</evidence>
<gene>
    <name evidence="2" type="ORF">DXG03_008167</name>
</gene>
<organism evidence="2 3">
    <name type="scientific">Asterophora parasitica</name>
    <dbReference type="NCBI Taxonomy" id="117018"/>
    <lineage>
        <taxon>Eukaryota</taxon>
        <taxon>Fungi</taxon>
        <taxon>Dikarya</taxon>
        <taxon>Basidiomycota</taxon>
        <taxon>Agaricomycotina</taxon>
        <taxon>Agaricomycetes</taxon>
        <taxon>Agaricomycetidae</taxon>
        <taxon>Agaricales</taxon>
        <taxon>Tricholomatineae</taxon>
        <taxon>Lyophyllaceae</taxon>
        <taxon>Asterophora</taxon>
    </lineage>
</organism>
<proteinExistence type="predicted"/>
<dbReference type="OrthoDB" id="10656166at2759"/>
<sequence length="325" mass="35883">MKCTISMPTMEELTALNLQKRFNRATGTSDSQIPSLTEREQQQQSQMVGLCQKDLEDVVIQARSQVLAVIETREREPPPSPSKSRLSHSPRSDLHKRSPTTSAGHLVKHAVEKRESHANVVQRKRAESSRDAPPVKSDADIRAPKRRRDPEFEGDGAHPAVPKPPKARRLSGDDHNPASHSHHQTSTSWVSIPNNSLKPPSSTSASGGVDSARSRLSPKQPLGARPAIYPPTDPVSKYLAIEWANLLSSSAYLIKNKKGSYSAVSTLKQTLHTIEENKGRLTKQWLKETKLVGEVREAAANEGYSPPIRRLAGEIVGFWQESNMV</sequence>
<dbReference type="AlphaFoldDB" id="A0A9P7KBI7"/>
<protein>
    <submittedName>
        <fullName evidence="2">Uncharacterized protein</fullName>
    </submittedName>
</protein>
<feature type="compositionally biased region" description="Polar residues" evidence="1">
    <location>
        <begin position="184"/>
        <end position="206"/>
    </location>
</feature>
<evidence type="ECO:0000256" key="1">
    <source>
        <dbReference type="SAM" id="MobiDB-lite"/>
    </source>
</evidence>